<organism evidence="1 2">
    <name type="scientific">Acidipropionibacterium virtanenii</name>
    <dbReference type="NCBI Taxonomy" id="2057246"/>
    <lineage>
        <taxon>Bacteria</taxon>
        <taxon>Bacillati</taxon>
        <taxon>Actinomycetota</taxon>
        <taxon>Actinomycetes</taxon>
        <taxon>Propionibacteriales</taxon>
        <taxon>Propionibacteriaceae</taxon>
        <taxon>Acidipropionibacterium</taxon>
    </lineage>
</organism>
<proteinExistence type="predicted"/>
<dbReference type="Proteomes" id="UP000251995">
    <property type="component" value="Chromosome"/>
</dbReference>
<evidence type="ECO:0000313" key="2">
    <source>
        <dbReference type="Proteomes" id="UP000251995"/>
    </source>
</evidence>
<dbReference type="EMBL" id="CP025198">
    <property type="protein sequence ID" value="AXE37718.1"/>
    <property type="molecule type" value="Genomic_DNA"/>
</dbReference>
<keyword evidence="2" id="KW-1185">Reference proteome</keyword>
<dbReference type="KEGG" id="acij:JS278_00525"/>
<reference evidence="1 2" key="1">
    <citation type="submission" date="2017-12" db="EMBL/GenBank/DDBJ databases">
        <title>The whole genome sequence of the Acidipropionibacterium virtanenii sp. nov. type strain JS278.</title>
        <authorList>
            <person name="Laine P."/>
            <person name="Deptula P."/>
            <person name="Varmanen P."/>
            <person name="Auvinen P."/>
        </authorList>
    </citation>
    <scope>NUCLEOTIDE SEQUENCE [LARGE SCALE GENOMIC DNA]</scope>
    <source>
        <strain evidence="1 2">JS278</strain>
    </source>
</reference>
<dbReference type="AlphaFoldDB" id="A0A344UR20"/>
<evidence type="ECO:0000313" key="1">
    <source>
        <dbReference type="EMBL" id="AXE37718.1"/>
    </source>
</evidence>
<protein>
    <submittedName>
        <fullName evidence="1">Uncharacterized protein</fullName>
    </submittedName>
</protein>
<gene>
    <name evidence="1" type="ORF">JS278_00525</name>
</gene>
<name>A0A344UR20_9ACTN</name>
<sequence length="80" mass="8639">MNIDPVAELKGELAEALAVVERAARSADSDEVRDVAEAVATIGMVTKVAFTLVTDFVDRLGNGGMSIDSEMKQIEWAKER</sequence>
<dbReference type="RefSeq" id="WP_114043844.1">
    <property type="nucleotide sequence ID" value="NZ_CP025198.1"/>
</dbReference>
<accession>A0A344UR20</accession>